<protein>
    <submittedName>
        <fullName evidence="8">Transmembrane protein 129</fullName>
    </submittedName>
</protein>
<comment type="similarity">
    <text evidence="2">Belongs to the TMEM129 family.</text>
</comment>
<dbReference type="Pfam" id="PF10272">
    <property type="entry name" value="Tmpp129"/>
    <property type="match status" value="1"/>
</dbReference>
<dbReference type="Proteomes" id="UP000440578">
    <property type="component" value="Unassembled WGS sequence"/>
</dbReference>
<reference evidence="8 9" key="1">
    <citation type="submission" date="2019-07" db="EMBL/GenBank/DDBJ databases">
        <title>Draft genome assembly of a fouling barnacle, Amphibalanus amphitrite (Darwin, 1854): The first reference genome for Thecostraca.</title>
        <authorList>
            <person name="Kim W."/>
        </authorList>
    </citation>
    <scope>NUCLEOTIDE SEQUENCE [LARGE SCALE GENOMIC DNA]</scope>
    <source>
        <strain evidence="8">SNU_AA5</strain>
        <tissue evidence="8">Soma without cirri and trophi</tissue>
    </source>
</reference>
<comment type="subcellular location">
    <subcellularLocation>
        <location evidence="1">Membrane</location>
        <topology evidence="1">Multi-pass membrane protein</topology>
    </subcellularLocation>
</comment>
<name>A0A6A4X276_AMPAM</name>
<dbReference type="GO" id="GO:0016567">
    <property type="term" value="P:protein ubiquitination"/>
    <property type="evidence" value="ECO:0007669"/>
    <property type="project" value="InterPro"/>
</dbReference>
<organism evidence="8 9">
    <name type="scientific">Amphibalanus amphitrite</name>
    <name type="common">Striped barnacle</name>
    <name type="synonym">Balanus amphitrite</name>
    <dbReference type="NCBI Taxonomy" id="1232801"/>
    <lineage>
        <taxon>Eukaryota</taxon>
        <taxon>Metazoa</taxon>
        <taxon>Ecdysozoa</taxon>
        <taxon>Arthropoda</taxon>
        <taxon>Crustacea</taxon>
        <taxon>Multicrustacea</taxon>
        <taxon>Cirripedia</taxon>
        <taxon>Thoracica</taxon>
        <taxon>Thoracicalcarea</taxon>
        <taxon>Balanomorpha</taxon>
        <taxon>Balanoidea</taxon>
        <taxon>Balanidae</taxon>
        <taxon>Amphibalaninae</taxon>
        <taxon>Amphibalanus</taxon>
    </lineage>
</organism>
<evidence type="ECO:0000256" key="5">
    <source>
        <dbReference type="ARBA" id="ARBA00023136"/>
    </source>
</evidence>
<dbReference type="GO" id="GO:0061630">
    <property type="term" value="F:ubiquitin protein ligase activity"/>
    <property type="evidence" value="ECO:0007669"/>
    <property type="project" value="InterPro"/>
</dbReference>
<keyword evidence="4 6" id="KW-1133">Transmembrane helix</keyword>
<gene>
    <name evidence="8" type="primary">TMEM129</name>
    <name evidence="8" type="ORF">FJT64_019838</name>
</gene>
<dbReference type="OrthoDB" id="2449614at2759"/>
<evidence type="ECO:0000256" key="2">
    <source>
        <dbReference type="ARBA" id="ARBA00007332"/>
    </source>
</evidence>
<comment type="caution">
    <text evidence="8">The sequence shown here is derived from an EMBL/GenBank/DDBJ whole genome shotgun (WGS) entry which is preliminary data.</text>
</comment>
<dbReference type="GO" id="GO:0005783">
    <property type="term" value="C:endoplasmic reticulum"/>
    <property type="evidence" value="ECO:0007669"/>
    <property type="project" value="TreeGrafter"/>
</dbReference>
<keyword evidence="3 6" id="KW-0812">Transmembrane</keyword>
<evidence type="ECO:0000313" key="9">
    <source>
        <dbReference type="Proteomes" id="UP000440578"/>
    </source>
</evidence>
<dbReference type="EMBL" id="VIIS01000445">
    <property type="protein sequence ID" value="KAF0308998.1"/>
    <property type="molecule type" value="Genomic_DNA"/>
</dbReference>
<feature type="transmembrane region" description="Helical" evidence="6">
    <location>
        <begin position="12"/>
        <end position="33"/>
    </location>
</feature>
<evidence type="ECO:0000256" key="4">
    <source>
        <dbReference type="ARBA" id="ARBA00022989"/>
    </source>
</evidence>
<dbReference type="InterPro" id="IPR018801">
    <property type="entry name" value="TM129"/>
</dbReference>
<feature type="transmembrane region" description="Helical" evidence="6">
    <location>
        <begin position="62"/>
        <end position="80"/>
    </location>
</feature>
<evidence type="ECO:0000313" key="8">
    <source>
        <dbReference type="EMBL" id="KAF0308998.1"/>
    </source>
</evidence>
<feature type="chain" id="PRO_5025434089" evidence="7">
    <location>
        <begin position="19"/>
        <end position="361"/>
    </location>
</feature>
<feature type="transmembrane region" description="Helical" evidence="6">
    <location>
        <begin position="92"/>
        <end position="110"/>
    </location>
</feature>
<dbReference type="AlphaFoldDB" id="A0A6A4X276"/>
<keyword evidence="7" id="KW-0732">Signal</keyword>
<dbReference type="PANTHER" id="PTHR31322:SF2">
    <property type="entry name" value="E3 UBIQUITIN-PROTEIN LIGASE TM129"/>
    <property type="match status" value="1"/>
</dbReference>
<feature type="signal peptide" evidence="7">
    <location>
        <begin position="1"/>
        <end position="18"/>
    </location>
</feature>
<dbReference type="PANTHER" id="PTHR31322">
    <property type="entry name" value="E3 UBIQUITIN-PROTEIN LIGASE TM129"/>
    <property type="match status" value="1"/>
</dbReference>
<evidence type="ECO:0000256" key="3">
    <source>
        <dbReference type="ARBA" id="ARBA00022692"/>
    </source>
</evidence>
<proteinExistence type="inferred from homology"/>
<accession>A0A6A4X276</accession>
<evidence type="ECO:0000256" key="7">
    <source>
        <dbReference type="SAM" id="SignalP"/>
    </source>
</evidence>
<dbReference type="GO" id="GO:0016020">
    <property type="term" value="C:membrane"/>
    <property type="evidence" value="ECO:0007669"/>
    <property type="project" value="UniProtKB-SubCell"/>
</dbReference>
<evidence type="ECO:0000256" key="1">
    <source>
        <dbReference type="ARBA" id="ARBA00004141"/>
    </source>
</evidence>
<keyword evidence="9" id="KW-1185">Reference proteome</keyword>
<evidence type="ECO:0000256" key="6">
    <source>
        <dbReference type="SAM" id="Phobius"/>
    </source>
</evidence>
<sequence length="361" mass="41184">MIAHTSAGLWTLFYFVFALCQLFPPTEFITAGLTAEKLFASLFGSEHLNFVNYHMKRTTCNIVAHLCLPLGYCLVLWWTAEGPGRPLASWEMAAVISSALLAAAGLLRWYHWWRTDWCSHPLARVLTSYSETGLWRQTASEVNREFRSVDKFATDAIAAHRVIITDNWLIKLTPYTVHLLHVDHVYLDLESSSEPHVLSERTCQTVTCRVVSMRPAVPDFVIRVTSEQLPEVRHRLGRRVRNLRNVVIHQTLTERFVDAFRRVVHENLPVVVTEDLEQCIGCGEVPAGVRLARQCGQMGPGEPCRECNCRPMWCLDCFAKWFASRQDQDQPETWLASKCPCPTCRSTFCVLDVRRVLPAHS</sequence>
<keyword evidence="5 6" id="KW-0472">Membrane</keyword>